<dbReference type="EMBL" id="JAFBIL020000002">
    <property type="protein sequence ID" value="MBZ2206515.1"/>
    <property type="molecule type" value="Genomic_DNA"/>
</dbReference>
<dbReference type="RefSeq" id="WP_223466361.1">
    <property type="nucleotide sequence ID" value="NZ_JAFBIL020000002.1"/>
</dbReference>
<keyword evidence="2" id="KW-1185">Reference proteome</keyword>
<evidence type="ECO:0000313" key="1">
    <source>
        <dbReference type="EMBL" id="MBZ2206515.1"/>
    </source>
</evidence>
<name>A0ABS7SJX8_9BURK</name>
<evidence type="ECO:0008006" key="3">
    <source>
        <dbReference type="Google" id="ProtNLM"/>
    </source>
</evidence>
<sequence>MATTYKWRFAPRFRRNAFGWKSDTPIQRIKEALTEIKAIAKKEPVLAGEGAVLFLEKLAPAIEQVDSSSGGIGSAVNRAIETLVPIIAKADVSRAVREKWLDRLWDALQEDDMPYLEYLGEFWGELCATREIACYWADYSSPTLTTMWDHCARTGEYGYYKGTTACLSALYASGRHEELLKLIAKSEYRHKSWHNRIWGAKALAASGKPAEAIRYAEESKGLNAPLAAIAEFCEGVLLHSGFADEAYARYAVEATYATTNLATFKAIAKKYPDKPREAILRDLVASQPGQEGKWFAAAKDAGFFELAIELANRSPSDPRTLIRASRDFAVERPEFALAAGMTALRGITDGWGYDITGSDVLDAYAAVLAAAGAAGVDESVVKADVRALIAANPNGGQFIQRMLERQLVH</sequence>
<evidence type="ECO:0000313" key="2">
    <source>
        <dbReference type="Proteomes" id="UP000809349"/>
    </source>
</evidence>
<accession>A0ABS7SJX8</accession>
<reference evidence="1 2" key="2">
    <citation type="submission" date="2021-08" db="EMBL/GenBank/DDBJ databases">
        <title>Massilia sp. R798.</title>
        <authorList>
            <person name="Baek J.H."/>
            <person name="Jung H.S."/>
            <person name="Kim K.R."/>
            <person name="Jeon C.O."/>
        </authorList>
    </citation>
    <scope>NUCLEOTIDE SEQUENCE [LARGE SCALE GENOMIC DNA]</scope>
    <source>
        <strain evidence="1 2">R798</strain>
    </source>
</reference>
<proteinExistence type="predicted"/>
<protein>
    <recommendedName>
        <fullName evidence="3">Tetratricopeptide repeat protein</fullName>
    </recommendedName>
</protein>
<comment type="caution">
    <text evidence="1">The sequence shown here is derived from an EMBL/GenBank/DDBJ whole genome shotgun (WGS) entry which is preliminary data.</text>
</comment>
<organism evidence="1 2">
    <name type="scientific">Massilia soli</name>
    <dbReference type="NCBI Taxonomy" id="2792854"/>
    <lineage>
        <taxon>Bacteria</taxon>
        <taxon>Pseudomonadati</taxon>
        <taxon>Pseudomonadota</taxon>
        <taxon>Betaproteobacteria</taxon>
        <taxon>Burkholderiales</taxon>
        <taxon>Oxalobacteraceae</taxon>
        <taxon>Telluria group</taxon>
        <taxon>Massilia</taxon>
    </lineage>
</organism>
<gene>
    <name evidence="1" type="ORF">I4X03_004490</name>
</gene>
<dbReference type="Proteomes" id="UP000809349">
    <property type="component" value="Unassembled WGS sequence"/>
</dbReference>
<reference evidence="1 2" key="1">
    <citation type="submission" date="2021-01" db="EMBL/GenBank/DDBJ databases">
        <authorList>
            <person name="Ruan W."/>
            <person name="Khan S.A."/>
            <person name="Jeon C.O."/>
        </authorList>
    </citation>
    <scope>NUCLEOTIDE SEQUENCE [LARGE SCALE GENOMIC DNA]</scope>
    <source>
        <strain evidence="1 2">R798</strain>
    </source>
</reference>